<name>D2S0H8_HALTV</name>
<dbReference type="EMBL" id="CP001861">
    <property type="protein sequence ID" value="ADB62875.1"/>
    <property type="molecule type" value="Genomic_DNA"/>
</dbReference>
<keyword evidence="2" id="KW-0614">Plasmid</keyword>
<dbReference type="KEGG" id="htu:Htur_4033"/>
<dbReference type="GeneID" id="8744661"/>
<accession>D2S0H8</accession>
<sequence length="124" mass="15071">MTSQPNLHEIKEVTRPMQSDYEDLDDPEGLITYLYDRDEPEFARQIAWGLWRSGKDNEDIRQKWEKVRRLREQRLEQVDDLETYSNEMQWFVEWLPLIQDKVSPDDLTELIERTLPFIASKRRT</sequence>
<proteinExistence type="predicted"/>
<keyword evidence="3" id="KW-1185">Reference proteome</keyword>
<dbReference type="AlphaFoldDB" id="D2S0H8"/>
<reference evidence="2 3" key="1">
    <citation type="journal article" date="2010" name="Stand. Genomic Sci.">
        <title>Complete genome sequence of Haloterrigena turkmenica type strain (4k).</title>
        <authorList>
            <person name="Saunders E."/>
            <person name="Tindall B.J."/>
            <person name="Fahnrich R."/>
            <person name="Lapidus A."/>
            <person name="Copeland A."/>
            <person name="Del Rio T.G."/>
            <person name="Lucas S."/>
            <person name="Chen F."/>
            <person name="Tice H."/>
            <person name="Cheng J.F."/>
            <person name="Han C."/>
            <person name="Detter J.C."/>
            <person name="Bruce D."/>
            <person name="Goodwin L."/>
            <person name="Chain P."/>
            <person name="Pitluck S."/>
            <person name="Pati A."/>
            <person name="Ivanova N."/>
            <person name="Mavromatis K."/>
            <person name="Chen A."/>
            <person name="Palaniappan K."/>
            <person name="Land M."/>
            <person name="Hauser L."/>
            <person name="Chang Y.J."/>
            <person name="Jeffries C.D."/>
            <person name="Brettin T."/>
            <person name="Rohde M."/>
            <person name="Goker M."/>
            <person name="Bristow J."/>
            <person name="Eisen J.A."/>
            <person name="Markowitz V."/>
            <person name="Hugenholtz P."/>
            <person name="Klenk H.P."/>
            <person name="Kyrpides N.C."/>
        </authorList>
    </citation>
    <scope>NUCLEOTIDE SEQUENCE [LARGE SCALE GENOMIC DNA]</scope>
    <source>
        <strain evidence="3">ATCC 51198 / DSM 5511 / JCM 9101 / NCIMB 13204 / VKM B-1734 / 4k</strain>
    </source>
</reference>
<dbReference type="HOGENOM" id="CLU_1998709_0_0_2"/>
<dbReference type="RefSeq" id="WP_012945119.1">
    <property type="nucleotide sequence ID" value="NC_013744.1"/>
</dbReference>
<evidence type="ECO:0000256" key="1">
    <source>
        <dbReference type="SAM" id="MobiDB-lite"/>
    </source>
</evidence>
<protein>
    <submittedName>
        <fullName evidence="2">Uncharacterized protein</fullName>
    </submittedName>
</protein>
<organism evidence="2 3">
    <name type="scientific">Haloterrigena turkmenica (strain ATCC 51198 / DSM 5511 / JCM 9101 / NCIMB 13204 / VKM B-1734 / 4k)</name>
    <name type="common">Halococcus turkmenicus</name>
    <dbReference type="NCBI Taxonomy" id="543526"/>
    <lineage>
        <taxon>Archaea</taxon>
        <taxon>Methanobacteriati</taxon>
        <taxon>Methanobacteriota</taxon>
        <taxon>Stenosarchaea group</taxon>
        <taxon>Halobacteria</taxon>
        <taxon>Halobacteriales</taxon>
        <taxon>Natrialbaceae</taxon>
        <taxon>Haloterrigena</taxon>
    </lineage>
</organism>
<evidence type="ECO:0000313" key="2">
    <source>
        <dbReference type="EMBL" id="ADB62875.1"/>
    </source>
</evidence>
<evidence type="ECO:0000313" key="3">
    <source>
        <dbReference type="Proteomes" id="UP000001903"/>
    </source>
</evidence>
<feature type="region of interest" description="Disordered" evidence="1">
    <location>
        <begin position="1"/>
        <end position="24"/>
    </location>
</feature>
<gene>
    <name evidence="2" type="ordered locus">Htur_4033</name>
</gene>
<dbReference type="Proteomes" id="UP000001903">
    <property type="component" value="Plasmid pHTUR01"/>
</dbReference>
<dbReference type="OrthoDB" id="350172at2157"/>
<geneLocation type="plasmid" evidence="2 3">
    <name>pHTUR01</name>
</geneLocation>